<organism evidence="1 2">
    <name type="scientific">Deinococcus ruber</name>
    <dbReference type="NCBI Taxonomy" id="1848197"/>
    <lineage>
        <taxon>Bacteria</taxon>
        <taxon>Thermotogati</taxon>
        <taxon>Deinococcota</taxon>
        <taxon>Deinococci</taxon>
        <taxon>Deinococcales</taxon>
        <taxon>Deinococcaceae</taxon>
        <taxon>Deinococcus</taxon>
    </lineage>
</organism>
<dbReference type="Proteomes" id="UP000603865">
    <property type="component" value="Unassembled WGS sequence"/>
</dbReference>
<name>A0A918F7T2_9DEIO</name>
<sequence length="276" mass="31384">MRTRLPLTAAEIIALENTLPEVFHPDLPVKTLHLMPAGIPAEDTVSLRGTQIVRHLGSLMHKHHVPFPFSLPQVLRIVEPVDAKTNAPIAPTLRNAWLSGQPVPLTPRTRQNRPEHTRFTVYIVEVGLKRLNSLTDTDIRACGVRQVGEQFSFRSSEPFFPTAQLALADHWDSTQPHAPAFENPWVWVLRLEVQPHLSEAATLRETERLLQEWDEIELASEDAYQVYQQLRTQRNTLGLRIIRMLQTRSNLPIMTVGAHRVHLDTGHIKRNTLPGL</sequence>
<dbReference type="EMBL" id="BMQL01000020">
    <property type="protein sequence ID" value="GGR17222.1"/>
    <property type="molecule type" value="Genomic_DNA"/>
</dbReference>
<dbReference type="RefSeq" id="WP_189091558.1">
    <property type="nucleotide sequence ID" value="NZ_BMQL01000020.1"/>
</dbReference>
<evidence type="ECO:0000313" key="1">
    <source>
        <dbReference type="EMBL" id="GGR17222.1"/>
    </source>
</evidence>
<keyword evidence="2" id="KW-1185">Reference proteome</keyword>
<proteinExistence type="predicted"/>
<dbReference type="AlphaFoldDB" id="A0A918F7T2"/>
<reference evidence="1" key="1">
    <citation type="journal article" date="2014" name="Int. J. Syst. Evol. Microbiol.">
        <title>Complete genome sequence of Corynebacterium casei LMG S-19264T (=DSM 44701T), isolated from a smear-ripened cheese.</title>
        <authorList>
            <consortium name="US DOE Joint Genome Institute (JGI-PGF)"/>
            <person name="Walter F."/>
            <person name="Albersmeier A."/>
            <person name="Kalinowski J."/>
            <person name="Ruckert C."/>
        </authorList>
    </citation>
    <scope>NUCLEOTIDE SEQUENCE</scope>
    <source>
        <strain evidence="1">JCM 31311</strain>
    </source>
</reference>
<protein>
    <submittedName>
        <fullName evidence="1">Uncharacterized protein</fullName>
    </submittedName>
</protein>
<reference evidence="1" key="2">
    <citation type="submission" date="2020-09" db="EMBL/GenBank/DDBJ databases">
        <authorList>
            <person name="Sun Q."/>
            <person name="Ohkuma M."/>
        </authorList>
    </citation>
    <scope>NUCLEOTIDE SEQUENCE</scope>
    <source>
        <strain evidence="1">JCM 31311</strain>
    </source>
</reference>
<gene>
    <name evidence="1" type="ORF">GCM10008957_32300</name>
</gene>
<comment type="caution">
    <text evidence="1">The sequence shown here is derived from an EMBL/GenBank/DDBJ whole genome shotgun (WGS) entry which is preliminary data.</text>
</comment>
<evidence type="ECO:0000313" key="2">
    <source>
        <dbReference type="Proteomes" id="UP000603865"/>
    </source>
</evidence>
<accession>A0A918F7T2</accession>